<dbReference type="InterPro" id="IPR002346">
    <property type="entry name" value="Mopterin_DH_FAD-bd"/>
</dbReference>
<dbReference type="SMART" id="SM01092">
    <property type="entry name" value="CO_deh_flav_C"/>
    <property type="match status" value="1"/>
</dbReference>
<dbReference type="Pfam" id="PF00941">
    <property type="entry name" value="FAD_binding_5"/>
    <property type="match status" value="1"/>
</dbReference>
<keyword evidence="5" id="KW-0408">Iron</keyword>
<dbReference type="GO" id="GO:0004854">
    <property type="term" value="F:xanthine dehydrogenase activity"/>
    <property type="evidence" value="ECO:0007669"/>
    <property type="project" value="InterPro"/>
</dbReference>
<dbReference type="InterPro" id="IPR006058">
    <property type="entry name" value="2Fe2S_fd_BS"/>
</dbReference>
<evidence type="ECO:0000256" key="1">
    <source>
        <dbReference type="ARBA" id="ARBA00022630"/>
    </source>
</evidence>
<keyword evidence="4" id="KW-0560">Oxidoreductase</keyword>
<dbReference type="PANTHER" id="PTHR45444">
    <property type="entry name" value="XANTHINE DEHYDROGENASE"/>
    <property type="match status" value="1"/>
</dbReference>
<evidence type="ECO:0000256" key="2">
    <source>
        <dbReference type="ARBA" id="ARBA00022723"/>
    </source>
</evidence>
<dbReference type="PIRSF" id="PIRSF036557">
    <property type="entry name" value="XdhA_RC"/>
    <property type="match status" value="1"/>
</dbReference>
<dbReference type="PANTHER" id="PTHR45444:SF3">
    <property type="entry name" value="XANTHINE DEHYDROGENASE"/>
    <property type="match status" value="1"/>
</dbReference>
<dbReference type="EMBL" id="NEFY01000002">
    <property type="protein sequence ID" value="OZC37290.1"/>
    <property type="molecule type" value="Genomic_DNA"/>
</dbReference>
<dbReference type="InterPro" id="IPR014307">
    <property type="entry name" value="Xanthine_DH_ssu"/>
</dbReference>
<dbReference type="PROSITE" id="PS00197">
    <property type="entry name" value="2FE2S_FER_1"/>
    <property type="match status" value="1"/>
</dbReference>
<keyword evidence="2" id="KW-0479">Metal-binding</keyword>
<dbReference type="InterPro" id="IPR036884">
    <property type="entry name" value="2Fe-2S-bd_dom_sf"/>
</dbReference>
<evidence type="ECO:0000259" key="6">
    <source>
        <dbReference type="PROSITE" id="PS51085"/>
    </source>
</evidence>
<protein>
    <submittedName>
        <fullName evidence="8">Xanthine dehydrogenase small subunit</fullName>
    </submittedName>
</protein>
<dbReference type="SUPFAM" id="SSF56176">
    <property type="entry name" value="FAD-binding/transporter-associated domain-like"/>
    <property type="match status" value="1"/>
</dbReference>
<sequence>MIEFVLNGRAEKIDQADPNQSILEWLRTKKRLTGTKEGCGSGDCGACTVITGAPDNNGQIRYEAINSCITLIGSLQGKHLLTIEAFREQPAHPVQQSLMDCHGAQCGFCTPGIVMSLIALHSESAPGDADDHKLMEALAGNLCRCTGYRPIMEAGRQALVQSWQPGSDNHPARYLARADQADGLATADDTSMTSLEARNGNQYYAPATLPQLKRLLRAHPDARLIAGGTDLVLEITQQLKTLPKLISLERVRELNGCQLEENHLVVGAATPYRQFHSQLSGLWPAFDHLLERLGSLQVRNRGTLGGNIANASPIGDMPPALIALDATLELEGPEGARELPAEQFFKGYRQTDLQPGEFIHSIHIPVPEPNQRLFIYKVSKRLDDDISAVLGAFRLTLRNGVVQDCRLAYGGMAATPARARLTEAALLGKPWNQRSVEQAITALSDDFSPLTDVRASSAYRLQVAGNLLYRALLENSDLHHLDTPLMVTDYA</sequence>
<evidence type="ECO:0000256" key="5">
    <source>
        <dbReference type="ARBA" id="ARBA00023004"/>
    </source>
</evidence>
<keyword evidence="9" id="KW-1185">Reference proteome</keyword>
<dbReference type="InterPro" id="IPR012175">
    <property type="entry name" value="Xanth_DH_ssu_bac"/>
</dbReference>
<dbReference type="InterPro" id="IPR016167">
    <property type="entry name" value="FAD-bd_PCMH_sub1"/>
</dbReference>
<organism evidence="8 9">
    <name type="scientific">Marinobacter vinifirmus</name>
    <dbReference type="NCBI Taxonomy" id="355591"/>
    <lineage>
        <taxon>Bacteria</taxon>
        <taxon>Pseudomonadati</taxon>
        <taxon>Pseudomonadota</taxon>
        <taxon>Gammaproteobacteria</taxon>
        <taxon>Pseudomonadales</taxon>
        <taxon>Marinobacteraceae</taxon>
        <taxon>Marinobacter</taxon>
    </lineage>
</organism>
<dbReference type="InterPro" id="IPR016166">
    <property type="entry name" value="FAD-bd_PCMH"/>
</dbReference>
<dbReference type="Proteomes" id="UP000216984">
    <property type="component" value="Unassembled WGS sequence"/>
</dbReference>
<feature type="domain" description="2Fe-2S ferredoxin-type" evidence="6">
    <location>
        <begin position="1"/>
        <end position="86"/>
    </location>
</feature>
<dbReference type="PROSITE" id="PS51085">
    <property type="entry name" value="2FE2S_FER_2"/>
    <property type="match status" value="1"/>
</dbReference>
<dbReference type="Pfam" id="PF01799">
    <property type="entry name" value="Fer2_2"/>
    <property type="match status" value="1"/>
</dbReference>
<dbReference type="PROSITE" id="PS51387">
    <property type="entry name" value="FAD_PCMH"/>
    <property type="match status" value="1"/>
</dbReference>
<evidence type="ECO:0000256" key="4">
    <source>
        <dbReference type="ARBA" id="ARBA00023002"/>
    </source>
</evidence>
<dbReference type="InterPro" id="IPR016208">
    <property type="entry name" value="Ald_Oxase/xanthine_DH-like"/>
</dbReference>
<dbReference type="GO" id="GO:0071949">
    <property type="term" value="F:FAD binding"/>
    <property type="evidence" value="ECO:0007669"/>
    <property type="project" value="InterPro"/>
</dbReference>
<dbReference type="GO" id="GO:0051537">
    <property type="term" value="F:2 iron, 2 sulfur cluster binding"/>
    <property type="evidence" value="ECO:0007669"/>
    <property type="project" value="InterPro"/>
</dbReference>
<dbReference type="NCBIfam" id="TIGR02963">
    <property type="entry name" value="xanthine_xdhA"/>
    <property type="match status" value="1"/>
</dbReference>
<dbReference type="AlphaFoldDB" id="A0A7Z1DWK9"/>
<reference evidence="8 9" key="1">
    <citation type="submission" date="2017-06" db="EMBL/GenBank/DDBJ databases">
        <title>Draft genome sequence of the halophilic bacterium Marinobacter vinifirmus FB1.</title>
        <authorList>
            <person name="Stepanov V.G."/>
            <person name="Roberts D.J."/>
            <person name="Fox G.E."/>
        </authorList>
    </citation>
    <scope>NUCLEOTIDE SEQUENCE [LARGE SCALE GENOMIC DNA]</scope>
    <source>
        <strain evidence="8 9">FB1</strain>
    </source>
</reference>
<dbReference type="InterPro" id="IPR005107">
    <property type="entry name" value="CO_DH_flav_C"/>
</dbReference>
<keyword evidence="3" id="KW-0274">FAD</keyword>
<dbReference type="Gene3D" id="3.30.465.10">
    <property type="match status" value="1"/>
</dbReference>
<dbReference type="Gene3D" id="1.10.150.120">
    <property type="entry name" value="[2Fe-2S]-binding domain"/>
    <property type="match status" value="1"/>
</dbReference>
<dbReference type="Pfam" id="PF03450">
    <property type="entry name" value="CO_deh_flav_C"/>
    <property type="match status" value="1"/>
</dbReference>
<name>A0A7Z1DWK9_9GAMM</name>
<gene>
    <name evidence="8" type="ORF">B9Q17_03985</name>
</gene>
<dbReference type="SUPFAM" id="SSF54292">
    <property type="entry name" value="2Fe-2S ferredoxin-like"/>
    <property type="match status" value="1"/>
</dbReference>
<evidence type="ECO:0000313" key="8">
    <source>
        <dbReference type="EMBL" id="OZC37290.1"/>
    </source>
</evidence>
<proteinExistence type="predicted"/>
<dbReference type="CDD" id="cd00207">
    <property type="entry name" value="fer2"/>
    <property type="match status" value="1"/>
</dbReference>
<evidence type="ECO:0000259" key="7">
    <source>
        <dbReference type="PROSITE" id="PS51387"/>
    </source>
</evidence>
<dbReference type="Gene3D" id="3.10.20.30">
    <property type="match status" value="1"/>
</dbReference>
<dbReference type="InterPro" id="IPR012675">
    <property type="entry name" value="Beta-grasp_dom_sf"/>
</dbReference>
<evidence type="ECO:0000256" key="3">
    <source>
        <dbReference type="ARBA" id="ARBA00022827"/>
    </source>
</evidence>
<dbReference type="InterPro" id="IPR001041">
    <property type="entry name" value="2Fe-2S_ferredoxin-type"/>
</dbReference>
<dbReference type="RefSeq" id="WP_094624141.1">
    <property type="nucleotide sequence ID" value="NZ_NEFY01000002.1"/>
</dbReference>
<dbReference type="GO" id="GO:0005506">
    <property type="term" value="F:iron ion binding"/>
    <property type="evidence" value="ECO:0007669"/>
    <property type="project" value="InterPro"/>
</dbReference>
<dbReference type="InterPro" id="IPR002888">
    <property type="entry name" value="2Fe-2S-bd"/>
</dbReference>
<feature type="domain" description="FAD-binding PCMH-type" evidence="7">
    <location>
        <begin position="196"/>
        <end position="369"/>
    </location>
</feature>
<keyword evidence="1" id="KW-0285">Flavoprotein</keyword>
<accession>A0A7Z1DWK9</accession>
<dbReference type="InterPro" id="IPR036683">
    <property type="entry name" value="CO_DH_flav_C_dom_sf"/>
</dbReference>
<dbReference type="Pfam" id="PF00111">
    <property type="entry name" value="Fer2"/>
    <property type="match status" value="1"/>
</dbReference>
<dbReference type="SUPFAM" id="SSF47741">
    <property type="entry name" value="CO dehydrogenase ISP C-domain like"/>
    <property type="match status" value="1"/>
</dbReference>
<dbReference type="InterPro" id="IPR016169">
    <property type="entry name" value="FAD-bd_PCMH_sub2"/>
</dbReference>
<dbReference type="Gene3D" id="3.30.43.10">
    <property type="entry name" value="Uridine Diphospho-n-acetylenolpyruvylglucosamine Reductase, domain 2"/>
    <property type="match status" value="1"/>
</dbReference>
<evidence type="ECO:0000313" key="9">
    <source>
        <dbReference type="Proteomes" id="UP000216984"/>
    </source>
</evidence>
<dbReference type="InterPro" id="IPR036318">
    <property type="entry name" value="FAD-bd_PCMH-like_sf"/>
</dbReference>
<dbReference type="Gene3D" id="3.30.390.50">
    <property type="entry name" value="CO dehydrogenase flavoprotein, C-terminal domain"/>
    <property type="match status" value="1"/>
</dbReference>
<dbReference type="SUPFAM" id="SSF55447">
    <property type="entry name" value="CO dehydrogenase flavoprotein C-terminal domain-like"/>
    <property type="match status" value="1"/>
</dbReference>
<comment type="caution">
    <text evidence="8">The sequence shown here is derived from an EMBL/GenBank/DDBJ whole genome shotgun (WGS) entry which is preliminary data.</text>
</comment>
<dbReference type="InterPro" id="IPR036010">
    <property type="entry name" value="2Fe-2S_ferredoxin-like_sf"/>
</dbReference>